<dbReference type="NCBIfam" id="NF006968">
    <property type="entry name" value="PRK09441.1-1"/>
    <property type="match status" value="1"/>
</dbReference>
<dbReference type="PIRSF" id="PIRSF001021">
    <property type="entry name" value="Alph-amls_thrmst"/>
    <property type="match status" value="1"/>
</dbReference>
<sequence length="534" mass="60956">MVKPMEFFTQFKRWIWNWCTWPAPALPQMSLGPGSEGSNPLMVQFFTWDSEYPDMTWWQHFQAEVPKLQELGVTQVWLPPPNKAMNSKYGRGYDAYDLWDLGEFNQKGSISTRWGTKDELLSAIETARTHGIDVLIDAVLNHKMGADRRERFTAVPVDSTNRLKDIGPPRPIEAWTVFDFSGRGDKYSSMKWTHSHFTGIDWDHLTRSSAVFRIPTAQRKGWSHLVDTELGNYDYLMGADIDHNHPEVQRDLMEWGAWVLDTTGAAGFRLDAIKHIDRAFLLQFLLEMKQRPGRESMFAVAEYWSPNVNLLLPYIKAFQGQASLRINLRPTILVAFFDVPLHDNFHHTSRLGASYDLRTIFDNTVLQYRPGDAVTFVDNHDTEIGQSLESWVYDSFKLQAYALILLRPGGYPCVFYGDLYASSHIASKLRLLMLARKQHAYGTCIDYFTFRNCIGWVRGGDRRHPGCAVVISNAETHGSMPGLRMNVGLHNAGSTFKSYFGSSNRDSQLVPIDADGWGLFPCPKDVGVWMRSCD</sequence>
<name>A0A165NV37_9AGAM</name>
<comment type="cofactor">
    <cofactor evidence="1">
        <name>Ca(2+)</name>
        <dbReference type="ChEBI" id="CHEBI:29108"/>
    </cofactor>
</comment>
<evidence type="ECO:0000256" key="3">
    <source>
        <dbReference type="ARBA" id="ARBA00022723"/>
    </source>
</evidence>
<evidence type="ECO:0000256" key="5">
    <source>
        <dbReference type="ARBA" id="ARBA00023277"/>
    </source>
</evidence>
<dbReference type="SMART" id="SM00642">
    <property type="entry name" value="Aamy"/>
    <property type="match status" value="1"/>
</dbReference>
<dbReference type="InterPro" id="IPR013780">
    <property type="entry name" value="Glyco_hydro_b"/>
</dbReference>
<protein>
    <submittedName>
        <fullName evidence="8">Glycoside hydrolase family 13 protein</fullName>
    </submittedName>
</protein>
<dbReference type="InterPro" id="IPR006047">
    <property type="entry name" value="GH13_cat_dom"/>
</dbReference>
<evidence type="ECO:0000256" key="6">
    <source>
        <dbReference type="ARBA" id="ARBA00023295"/>
    </source>
</evidence>
<dbReference type="GO" id="GO:0005975">
    <property type="term" value="P:carbohydrate metabolic process"/>
    <property type="evidence" value="ECO:0007669"/>
    <property type="project" value="InterPro"/>
</dbReference>
<dbReference type="Gene3D" id="2.60.40.1180">
    <property type="entry name" value="Golgi alpha-mannosidase II"/>
    <property type="match status" value="1"/>
</dbReference>
<dbReference type="GO" id="GO:0004553">
    <property type="term" value="F:hydrolase activity, hydrolyzing O-glycosyl compounds"/>
    <property type="evidence" value="ECO:0007669"/>
    <property type="project" value="InterPro"/>
</dbReference>
<evidence type="ECO:0000256" key="1">
    <source>
        <dbReference type="ARBA" id="ARBA00001913"/>
    </source>
</evidence>
<keyword evidence="5" id="KW-0119">Carbohydrate metabolism</keyword>
<dbReference type="EMBL" id="KV425625">
    <property type="protein sequence ID" value="KZT20149.1"/>
    <property type="molecule type" value="Genomic_DNA"/>
</dbReference>
<dbReference type="InParanoid" id="A0A165NV37"/>
<dbReference type="CDD" id="cd11318">
    <property type="entry name" value="AmyAc_bac_fung_AmyA"/>
    <property type="match status" value="1"/>
</dbReference>
<feature type="domain" description="Glycosyl hydrolase family 13 catalytic" evidence="7">
    <location>
        <begin position="40"/>
        <end position="430"/>
    </location>
</feature>
<dbReference type="InterPro" id="IPR017853">
    <property type="entry name" value="GH"/>
</dbReference>
<dbReference type="NCBIfam" id="NF006969">
    <property type="entry name" value="PRK09441.1-2"/>
    <property type="match status" value="1"/>
</dbReference>
<comment type="similarity">
    <text evidence="2">Belongs to the glycosyl hydrolase 13 family.</text>
</comment>
<evidence type="ECO:0000259" key="7">
    <source>
        <dbReference type="SMART" id="SM00642"/>
    </source>
</evidence>
<keyword evidence="3" id="KW-0479">Metal-binding</keyword>
<accession>A0A165NV37</accession>
<dbReference type="Gene3D" id="3.20.20.80">
    <property type="entry name" value="Glycosidases"/>
    <property type="match status" value="1"/>
</dbReference>
<dbReference type="Proteomes" id="UP000076761">
    <property type="component" value="Unassembled WGS sequence"/>
</dbReference>
<dbReference type="GO" id="GO:0005509">
    <property type="term" value="F:calcium ion binding"/>
    <property type="evidence" value="ECO:0007669"/>
    <property type="project" value="InterPro"/>
</dbReference>
<evidence type="ECO:0000313" key="9">
    <source>
        <dbReference type="Proteomes" id="UP000076761"/>
    </source>
</evidence>
<organism evidence="8 9">
    <name type="scientific">Neolentinus lepideus HHB14362 ss-1</name>
    <dbReference type="NCBI Taxonomy" id="1314782"/>
    <lineage>
        <taxon>Eukaryota</taxon>
        <taxon>Fungi</taxon>
        <taxon>Dikarya</taxon>
        <taxon>Basidiomycota</taxon>
        <taxon>Agaricomycotina</taxon>
        <taxon>Agaricomycetes</taxon>
        <taxon>Gloeophyllales</taxon>
        <taxon>Gloeophyllaceae</taxon>
        <taxon>Neolentinus</taxon>
    </lineage>
</organism>
<evidence type="ECO:0000256" key="2">
    <source>
        <dbReference type="ARBA" id="ARBA00008061"/>
    </source>
</evidence>
<dbReference type="InterPro" id="IPR013776">
    <property type="entry name" value="A-amylase_thermo"/>
</dbReference>
<dbReference type="SUPFAM" id="SSF51445">
    <property type="entry name" value="(Trans)glycosidases"/>
    <property type="match status" value="1"/>
</dbReference>
<dbReference type="Pfam" id="PF00128">
    <property type="entry name" value="Alpha-amylase"/>
    <property type="match status" value="1"/>
</dbReference>
<keyword evidence="6" id="KW-0326">Glycosidase</keyword>
<dbReference type="OrthoDB" id="550577at2759"/>
<dbReference type="SUPFAM" id="SSF51011">
    <property type="entry name" value="Glycosyl hydrolase domain"/>
    <property type="match status" value="1"/>
</dbReference>
<dbReference type="PANTHER" id="PTHR43447">
    <property type="entry name" value="ALPHA-AMYLASE"/>
    <property type="match status" value="1"/>
</dbReference>
<dbReference type="STRING" id="1314782.A0A165NV37"/>
<keyword evidence="9" id="KW-1185">Reference proteome</keyword>
<evidence type="ECO:0000256" key="4">
    <source>
        <dbReference type="ARBA" id="ARBA00022801"/>
    </source>
</evidence>
<proteinExistence type="inferred from homology"/>
<evidence type="ECO:0000313" key="8">
    <source>
        <dbReference type="EMBL" id="KZT20149.1"/>
    </source>
</evidence>
<dbReference type="AlphaFoldDB" id="A0A165NV37"/>
<keyword evidence="4 8" id="KW-0378">Hydrolase</keyword>
<reference evidence="8 9" key="1">
    <citation type="journal article" date="2016" name="Mol. Biol. Evol.">
        <title>Comparative Genomics of Early-Diverging Mushroom-Forming Fungi Provides Insights into the Origins of Lignocellulose Decay Capabilities.</title>
        <authorList>
            <person name="Nagy L.G."/>
            <person name="Riley R."/>
            <person name="Tritt A."/>
            <person name="Adam C."/>
            <person name="Daum C."/>
            <person name="Floudas D."/>
            <person name="Sun H."/>
            <person name="Yadav J.S."/>
            <person name="Pangilinan J."/>
            <person name="Larsson K.H."/>
            <person name="Matsuura K."/>
            <person name="Barry K."/>
            <person name="Labutti K."/>
            <person name="Kuo R."/>
            <person name="Ohm R.A."/>
            <person name="Bhattacharya S.S."/>
            <person name="Shirouzu T."/>
            <person name="Yoshinaga Y."/>
            <person name="Martin F.M."/>
            <person name="Grigoriev I.V."/>
            <person name="Hibbett D.S."/>
        </authorList>
    </citation>
    <scope>NUCLEOTIDE SEQUENCE [LARGE SCALE GENOMIC DNA]</scope>
    <source>
        <strain evidence="8 9">HHB14362 ss-1</strain>
    </source>
</reference>
<gene>
    <name evidence="8" type="ORF">NEOLEDRAFT_1123126</name>
</gene>
<dbReference type="Gene3D" id="2.40.30.140">
    <property type="match status" value="1"/>
</dbReference>